<proteinExistence type="predicted"/>
<dbReference type="InterPro" id="IPR052162">
    <property type="entry name" value="Sensor_kinase/Photoreceptor"/>
</dbReference>
<keyword evidence="3" id="KW-0597">Phosphoprotein</keyword>
<dbReference type="SMART" id="SM00091">
    <property type="entry name" value="PAS"/>
    <property type="match status" value="1"/>
</dbReference>
<dbReference type="SUPFAM" id="SSF55874">
    <property type="entry name" value="ATPase domain of HSP90 chaperone/DNA topoisomerase II/histidine kinase"/>
    <property type="match status" value="1"/>
</dbReference>
<dbReference type="OrthoDB" id="5522855at2"/>
<evidence type="ECO:0000259" key="6">
    <source>
        <dbReference type="PROSITE" id="PS50109"/>
    </source>
</evidence>
<dbReference type="InterPro" id="IPR035965">
    <property type="entry name" value="PAS-like_dom_sf"/>
</dbReference>
<dbReference type="Gene3D" id="3.30.565.10">
    <property type="entry name" value="Histidine kinase-like ATPase, C-terminal domain"/>
    <property type="match status" value="1"/>
</dbReference>
<dbReference type="InterPro" id="IPR005467">
    <property type="entry name" value="His_kinase_dom"/>
</dbReference>
<dbReference type="CDD" id="cd00130">
    <property type="entry name" value="PAS"/>
    <property type="match status" value="1"/>
</dbReference>
<dbReference type="Pfam" id="PF08447">
    <property type="entry name" value="PAS_3"/>
    <property type="match status" value="1"/>
</dbReference>
<dbReference type="GO" id="GO:0000155">
    <property type="term" value="F:phosphorelay sensor kinase activity"/>
    <property type="evidence" value="ECO:0007669"/>
    <property type="project" value="InterPro"/>
</dbReference>
<evidence type="ECO:0000256" key="4">
    <source>
        <dbReference type="ARBA" id="ARBA00022679"/>
    </source>
</evidence>
<dbReference type="SUPFAM" id="SSF47384">
    <property type="entry name" value="Homodimeric domain of signal transducing histidine kinase"/>
    <property type="match status" value="1"/>
</dbReference>
<evidence type="ECO:0000256" key="2">
    <source>
        <dbReference type="ARBA" id="ARBA00012438"/>
    </source>
</evidence>
<dbReference type="PROSITE" id="PS50112">
    <property type="entry name" value="PAS"/>
    <property type="match status" value="1"/>
</dbReference>
<organism evidence="9 11">
    <name type="scientific">Salegentibacter salarius</name>
    <dbReference type="NCBI Taxonomy" id="435906"/>
    <lineage>
        <taxon>Bacteria</taxon>
        <taxon>Pseudomonadati</taxon>
        <taxon>Bacteroidota</taxon>
        <taxon>Flavobacteriia</taxon>
        <taxon>Flavobacteriales</taxon>
        <taxon>Flavobacteriaceae</taxon>
        <taxon>Salegentibacter</taxon>
    </lineage>
</organism>
<dbReference type="PANTHER" id="PTHR43304">
    <property type="entry name" value="PHYTOCHROME-LIKE PROTEIN CPH1"/>
    <property type="match status" value="1"/>
</dbReference>
<evidence type="ECO:0000259" key="7">
    <source>
        <dbReference type="PROSITE" id="PS50112"/>
    </source>
</evidence>
<dbReference type="PANTHER" id="PTHR43304:SF1">
    <property type="entry name" value="PAC DOMAIN-CONTAINING PROTEIN"/>
    <property type="match status" value="1"/>
</dbReference>
<dbReference type="PRINTS" id="PR00344">
    <property type="entry name" value="BCTRLSENSOR"/>
</dbReference>
<dbReference type="InterPro" id="IPR036097">
    <property type="entry name" value="HisK_dim/P_sf"/>
</dbReference>
<evidence type="ECO:0000256" key="1">
    <source>
        <dbReference type="ARBA" id="ARBA00000085"/>
    </source>
</evidence>
<name>A0A2N0U4W1_9FLAO</name>
<keyword evidence="5 9" id="KW-0418">Kinase</keyword>
<dbReference type="SMART" id="SM00387">
    <property type="entry name" value="HATPase_c"/>
    <property type="match status" value="1"/>
</dbReference>
<dbReference type="Proteomes" id="UP000232533">
    <property type="component" value="Unassembled WGS sequence"/>
</dbReference>
<dbReference type="AlphaFoldDB" id="A0A2N0U4W1"/>
<dbReference type="InterPro" id="IPR003594">
    <property type="entry name" value="HATPase_dom"/>
</dbReference>
<dbReference type="SUPFAM" id="SSF55785">
    <property type="entry name" value="PYP-like sensor domain (PAS domain)"/>
    <property type="match status" value="1"/>
</dbReference>
<feature type="domain" description="PAS" evidence="7">
    <location>
        <begin position="8"/>
        <end position="78"/>
    </location>
</feature>
<dbReference type="InterPro" id="IPR004358">
    <property type="entry name" value="Sig_transdc_His_kin-like_C"/>
</dbReference>
<evidence type="ECO:0000256" key="5">
    <source>
        <dbReference type="ARBA" id="ARBA00022777"/>
    </source>
</evidence>
<comment type="caution">
    <text evidence="9">The sequence shown here is derived from an EMBL/GenBank/DDBJ whole genome shotgun (WGS) entry which is preliminary data.</text>
</comment>
<sequence length="359" mass="41240">MELNDIETELDLEPFFSQSQDYLCIAGYDGYFRKINPAFIKLMGYTREELFANPISHFVHPKDRQNTAETRAKILEGIPLLHFQNRYLTKSGEIVWLTWTSIPIPDKELIYAISKNITHLKKLEEDRHIRIRDLTSKNSGLTQLSYATAQDLRSPVNNLISLVKLLDRSKIQDDETLLYLELLEKSVHKLKRTLNDQVDHLQGNRFLEPNFEPVNLNEVIQNILDSLHSLIEETETSFEIDFSSVEVLKVNEFYLHSIFLNLITNSIKYAQPGLPPLISISSKKNEAGSQIHFIDNGTGFDMEKSENRLFELHQKFTDHKDSKGIGLYLVKSYMNSLGGDIDVESKIGVGTSFILSFKD</sequence>
<dbReference type="PROSITE" id="PS50109">
    <property type="entry name" value="HIS_KIN"/>
    <property type="match status" value="1"/>
</dbReference>
<reference evidence="9 11" key="1">
    <citation type="submission" date="2015-10" db="EMBL/GenBank/DDBJ databases">
        <title>Draft genome sequence of Salegentibacter salinarum KCTC 12975.</title>
        <authorList>
            <person name="Lin W."/>
            <person name="Zheng Q."/>
        </authorList>
    </citation>
    <scope>NUCLEOTIDE SEQUENCE [LARGE SCALE GENOMIC DNA]</scope>
    <source>
        <strain evidence="9 11">KCTC 12974</strain>
    </source>
</reference>
<dbReference type="RefSeq" id="WP_070055442.1">
    <property type="nucleotide sequence ID" value="NZ_FVZF01000008.1"/>
</dbReference>
<dbReference type="EC" id="2.7.13.3" evidence="2"/>
<gene>
    <name evidence="9" type="ORF">APR40_06625</name>
    <name evidence="8" type="ORF">BHS39_06630</name>
</gene>
<dbReference type="NCBIfam" id="TIGR00229">
    <property type="entry name" value="sensory_box"/>
    <property type="match status" value="1"/>
</dbReference>
<evidence type="ECO:0000256" key="3">
    <source>
        <dbReference type="ARBA" id="ARBA00022553"/>
    </source>
</evidence>
<dbReference type="InterPro" id="IPR000014">
    <property type="entry name" value="PAS"/>
</dbReference>
<dbReference type="Gene3D" id="1.10.287.130">
    <property type="match status" value="1"/>
</dbReference>
<dbReference type="EMBL" id="LKTR01000002">
    <property type="protein sequence ID" value="PKD22039.1"/>
    <property type="molecule type" value="Genomic_DNA"/>
</dbReference>
<keyword evidence="4" id="KW-0808">Transferase</keyword>
<reference evidence="8 10" key="2">
    <citation type="submission" date="2016-09" db="EMBL/GenBank/DDBJ databases">
        <title>Genome Sequence of Salegentibacter salarius,Isolated from a Marine Solar Saltern of the Yellow Sea in South Korea.</title>
        <authorList>
            <person name="Zheng Q."/>
            <person name="Liu Y."/>
        </authorList>
    </citation>
    <scope>NUCLEOTIDE SEQUENCE [LARGE SCALE GENOMIC DNA]</scope>
    <source>
        <strain evidence="8 10">KCTC 12974</strain>
    </source>
</reference>
<comment type="catalytic activity">
    <reaction evidence="1">
        <text>ATP + protein L-histidine = ADP + protein N-phospho-L-histidine.</text>
        <dbReference type="EC" id="2.7.13.3"/>
    </reaction>
</comment>
<keyword evidence="10" id="KW-1185">Reference proteome</keyword>
<evidence type="ECO:0000313" key="10">
    <source>
        <dbReference type="Proteomes" id="UP000176009"/>
    </source>
</evidence>
<dbReference type="InterPro" id="IPR013655">
    <property type="entry name" value="PAS_fold_3"/>
</dbReference>
<dbReference type="Proteomes" id="UP000176009">
    <property type="component" value="Unassembled WGS sequence"/>
</dbReference>
<evidence type="ECO:0000313" key="11">
    <source>
        <dbReference type="Proteomes" id="UP000232533"/>
    </source>
</evidence>
<protein>
    <recommendedName>
        <fullName evidence="2">histidine kinase</fullName>
        <ecNumber evidence="2">2.7.13.3</ecNumber>
    </recommendedName>
</protein>
<dbReference type="InterPro" id="IPR036890">
    <property type="entry name" value="HATPase_C_sf"/>
</dbReference>
<dbReference type="Pfam" id="PF02518">
    <property type="entry name" value="HATPase_c"/>
    <property type="match status" value="1"/>
</dbReference>
<evidence type="ECO:0000313" key="9">
    <source>
        <dbReference type="EMBL" id="PKD22039.1"/>
    </source>
</evidence>
<dbReference type="EMBL" id="MJBR01000051">
    <property type="protein sequence ID" value="OEY71357.1"/>
    <property type="molecule type" value="Genomic_DNA"/>
</dbReference>
<evidence type="ECO:0000313" key="8">
    <source>
        <dbReference type="EMBL" id="OEY71357.1"/>
    </source>
</evidence>
<dbReference type="Gene3D" id="3.30.450.20">
    <property type="entry name" value="PAS domain"/>
    <property type="match status" value="1"/>
</dbReference>
<accession>A0A2N0U4W1</accession>
<feature type="domain" description="Histidine kinase" evidence="6">
    <location>
        <begin position="147"/>
        <end position="359"/>
    </location>
</feature>